<comment type="caution">
    <text evidence="12">The sequence shown here is derived from an EMBL/GenBank/DDBJ whole genome shotgun (WGS) entry which is preliminary data.</text>
</comment>
<dbReference type="FunFam" id="3.90.550.50:FF:000001">
    <property type="entry name" value="Hexosyltransferase"/>
    <property type="match status" value="1"/>
</dbReference>
<evidence type="ECO:0000256" key="2">
    <source>
        <dbReference type="ARBA" id="ARBA00008661"/>
    </source>
</evidence>
<keyword evidence="4" id="KW-0808">Transferase</keyword>
<evidence type="ECO:0000256" key="10">
    <source>
        <dbReference type="ARBA" id="ARBA00023180"/>
    </source>
</evidence>
<accession>A0A1V9X4N4</accession>
<evidence type="ECO:0000256" key="7">
    <source>
        <dbReference type="ARBA" id="ARBA00022989"/>
    </source>
</evidence>
<evidence type="ECO:0000256" key="8">
    <source>
        <dbReference type="ARBA" id="ARBA00023034"/>
    </source>
</evidence>
<keyword evidence="9 11" id="KW-0472">Membrane</keyword>
<keyword evidence="7 11" id="KW-1133">Transmembrane helix</keyword>
<comment type="similarity">
    <text evidence="2 11">Belongs to the glycosyltransferase 31 family.</text>
</comment>
<name>A0A1V9X4N4_9ACAR</name>
<dbReference type="EMBL" id="MNPL01025622">
    <property type="protein sequence ID" value="OQR68222.1"/>
    <property type="molecule type" value="Genomic_DNA"/>
</dbReference>
<dbReference type="InterPro" id="IPR002659">
    <property type="entry name" value="Glyco_trans_31"/>
</dbReference>
<keyword evidence="5 11" id="KW-0812">Transmembrane</keyword>
<dbReference type="OrthoDB" id="6411373at2759"/>
<evidence type="ECO:0000256" key="6">
    <source>
        <dbReference type="ARBA" id="ARBA00022968"/>
    </source>
</evidence>
<comment type="subcellular location">
    <subcellularLocation>
        <location evidence="1 11">Golgi apparatus membrane</location>
        <topology evidence="1 11">Single-pass type II membrane protein</topology>
    </subcellularLocation>
</comment>
<dbReference type="FunCoup" id="A0A1V9X4N4">
    <property type="interactions" value="25"/>
</dbReference>
<keyword evidence="8 11" id="KW-0333">Golgi apparatus</keyword>
<evidence type="ECO:0000256" key="5">
    <source>
        <dbReference type="ARBA" id="ARBA00022692"/>
    </source>
</evidence>
<dbReference type="PANTHER" id="PTHR11214">
    <property type="entry name" value="BETA-1,3-N-ACETYLGLUCOSAMINYLTRANSFERASE"/>
    <property type="match status" value="1"/>
</dbReference>
<dbReference type="Gene3D" id="3.90.550.50">
    <property type="match status" value="1"/>
</dbReference>
<protein>
    <recommendedName>
        <fullName evidence="11">Hexosyltransferase</fullName>
        <ecNumber evidence="11">2.4.1.-</ecNumber>
    </recommendedName>
</protein>
<dbReference type="GO" id="GO:0000139">
    <property type="term" value="C:Golgi membrane"/>
    <property type="evidence" value="ECO:0007669"/>
    <property type="project" value="UniProtKB-SubCell"/>
</dbReference>
<evidence type="ECO:0000313" key="13">
    <source>
        <dbReference type="Proteomes" id="UP000192247"/>
    </source>
</evidence>
<dbReference type="GO" id="GO:0016758">
    <property type="term" value="F:hexosyltransferase activity"/>
    <property type="evidence" value="ECO:0007669"/>
    <property type="project" value="InterPro"/>
</dbReference>
<gene>
    <name evidence="12" type="ORF">BIW11_13045</name>
</gene>
<organism evidence="12 13">
    <name type="scientific">Tropilaelaps mercedesae</name>
    <dbReference type="NCBI Taxonomy" id="418985"/>
    <lineage>
        <taxon>Eukaryota</taxon>
        <taxon>Metazoa</taxon>
        <taxon>Ecdysozoa</taxon>
        <taxon>Arthropoda</taxon>
        <taxon>Chelicerata</taxon>
        <taxon>Arachnida</taxon>
        <taxon>Acari</taxon>
        <taxon>Parasitiformes</taxon>
        <taxon>Mesostigmata</taxon>
        <taxon>Gamasina</taxon>
        <taxon>Dermanyssoidea</taxon>
        <taxon>Laelapidae</taxon>
        <taxon>Tropilaelaps</taxon>
    </lineage>
</organism>
<keyword evidence="3 11" id="KW-0328">Glycosyltransferase</keyword>
<proteinExistence type="inferred from homology"/>
<dbReference type="AlphaFoldDB" id="A0A1V9X4N4"/>
<sequence>MVVGASECGILKHKDENVSSPEQISLAMKYQRHPASWNAGILPGLTGQLGLRATSASGIVGGVNSVYSVKASLKFALFCLIFISIYCLIYSPLGAWTSEPGIAPNLTWVLRQRETFLSILQPTNLTALITPSETRCDQQRLLTIVVCSAVGNDEARKAIRETWATEAPRDSRVFFLVGRPLFSNDTQLQDKIEAEANRYDDLIQEDFLDTYNNLTLKSAFLLKWANSSGCSASSRFVLKTDDDMYVNVHNLVSLLKAKGRSRMLLGALIAKAIPLRDYKSKWYVPSYVFGEKAYPNYLSGTGYVMSTDVIADLLRMTEKTPFFHLEDIYITGLLARRLGVRRLNHEGFKFYKRKNSVCVFRRLITAHKMTPLELKLMFQGVHDRSKLCR</sequence>
<keyword evidence="13" id="KW-1185">Reference proteome</keyword>
<evidence type="ECO:0000256" key="11">
    <source>
        <dbReference type="RuleBase" id="RU363063"/>
    </source>
</evidence>
<dbReference type="InParanoid" id="A0A1V9X4N4"/>
<feature type="transmembrane region" description="Helical" evidence="11">
    <location>
        <begin position="75"/>
        <end position="96"/>
    </location>
</feature>
<dbReference type="Proteomes" id="UP000192247">
    <property type="component" value="Unassembled WGS sequence"/>
</dbReference>
<dbReference type="EC" id="2.4.1.-" evidence="11"/>
<dbReference type="Pfam" id="PF01762">
    <property type="entry name" value="Galactosyl_T"/>
    <property type="match status" value="1"/>
</dbReference>
<evidence type="ECO:0000256" key="4">
    <source>
        <dbReference type="ARBA" id="ARBA00022679"/>
    </source>
</evidence>
<reference evidence="12 13" key="1">
    <citation type="journal article" date="2017" name="Gigascience">
        <title>Draft genome of the honey bee ectoparasitic mite, Tropilaelaps mercedesae, is shaped by the parasitic life history.</title>
        <authorList>
            <person name="Dong X."/>
            <person name="Armstrong S.D."/>
            <person name="Xia D."/>
            <person name="Makepeace B.L."/>
            <person name="Darby A.C."/>
            <person name="Kadowaki T."/>
        </authorList>
    </citation>
    <scope>NUCLEOTIDE SEQUENCE [LARGE SCALE GENOMIC DNA]</scope>
    <source>
        <strain evidence="12">Wuxi-XJTLU</strain>
    </source>
</reference>
<keyword evidence="6 11" id="KW-0735">Signal-anchor</keyword>
<dbReference type="PANTHER" id="PTHR11214:SF314">
    <property type="entry name" value="HEXOSYLTRANSFERASE"/>
    <property type="match status" value="1"/>
</dbReference>
<evidence type="ECO:0000256" key="3">
    <source>
        <dbReference type="ARBA" id="ARBA00022676"/>
    </source>
</evidence>
<evidence type="ECO:0000313" key="12">
    <source>
        <dbReference type="EMBL" id="OQR68222.1"/>
    </source>
</evidence>
<evidence type="ECO:0000256" key="1">
    <source>
        <dbReference type="ARBA" id="ARBA00004323"/>
    </source>
</evidence>
<dbReference type="STRING" id="418985.A0A1V9X4N4"/>
<keyword evidence="10" id="KW-0325">Glycoprotein</keyword>
<evidence type="ECO:0000256" key="9">
    <source>
        <dbReference type="ARBA" id="ARBA00023136"/>
    </source>
</evidence>
<dbReference type="GO" id="GO:0006493">
    <property type="term" value="P:protein O-linked glycosylation"/>
    <property type="evidence" value="ECO:0007669"/>
    <property type="project" value="TreeGrafter"/>
</dbReference>